<feature type="domain" description="Amine oxidase" evidence="1">
    <location>
        <begin position="72"/>
        <end position="514"/>
    </location>
</feature>
<dbReference type="PANTHER" id="PTHR10742">
    <property type="entry name" value="FLAVIN MONOAMINE OXIDASE"/>
    <property type="match status" value="1"/>
</dbReference>
<proteinExistence type="predicted"/>
<protein>
    <recommendedName>
        <fullName evidence="1">Amine oxidase domain-containing protein</fullName>
    </recommendedName>
</protein>
<name>A0A381QDM5_9ZZZZ</name>
<dbReference type="EMBL" id="UINC01001258">
    <property type="protein sequence ID" value="SUZ75773.1"/>
    <property type="molecule type" value="Genomic_DNA"/>
</dbReference>
<gene>
    <name evidence="2" type="ORF">METZ01_LOCUS28627</name>
</gene>
<evidence type="ECO:0000259" key="1">
    <source>
        <dbReference type="Pfam" id="PF01593"/>
    </source>
</evidence>
<dbReference type="Pfam" id="PF01593">
    <property type="entry name" value="Amino_oxidase"/>
    <property type="match status" value="1"/>
</dbReference>
<evidence type="ECO:0000313" key="2">
    <source>
        <dbReference type="EMBL" id="SUZ75773.1"/>
    </source>
</evidence>
<dbReference type="Gene3D" id="3.50.50.60">
    <property type="entry name" value="FAD/NAD(P)-binding domain"/>
    <property type="match status" value="1"/>
</dbReference>
<dbReference type="PROSITE" id="PS51318">
    <property type="entry name" value="TAT"/>
    <property type="match status" value="1"/>
</dbReference>
<reference evidence="2" key="1">
    <citation type="submission" date="2018-05" db="EMBL/GenBank/DDBJ databases">
        <authorList>
            <person name="Lanie J.A."/>
            <person name="Ng W.-L."/>
            <person name="Kazmierczak K.M."/>
            <person name="Andrzejewski T.M."/>
            <person name="Davidsen T.M."/>
            <person name="Wayne K.J."/>
            <person name="Tettelin H."/>
            <person name="Glass J.I."/>
            <person name="Rusch D."/>
            <person name="Podicherti R."/>
            <person name="Tsui H.-C.T."/>
            <person name="Winkler M.E."/>
        </authorList>
    </citation>
    <scope>NUCLEOTIDE SEQUENCE</scope>
</reference>
<dbReference type="InterPro" id="IPR050281">
    <property type="entry name" value="Flavin_monoamine_oxidase"/>
</dbReference>
<dbReference type="AlphaFoldDB" id="A0A381QDM5"/>
<dbReference type="SUPFAM" id="SSF51905">
    <property type="entry name" value="FAD/NAD(P)-binding domain"/>
    <property type="match status" value="1"/>
</dbReference>
<dbReference type="InterPro" id="IPR006311">
    <property type="entry name" value="TAT_signal"/>
</dbReference>
<dbReference type="SUPFAM" id="SSF54373">
    <property type="entry name" value="FAD-linked reductases, C-terminal domain"/>
    <property type="match status" value="1"/>
</dbReference>
<organism evidence="2">
    <name type="scientific">marine metagenome</name>
    <dbReference type="NCBI Taxonomy" id="408172"/>
    <lineage>
        <taxon>unclassified sequences</taxon>
        <taxon>metagenomes</taxon>
        <taxon>ecological metagenomes</taxon>
    </lineage>
</organism>
<dbReference type="PANTHER" id="PTHR10742:SF410">
    <property type="entry name" value="LYSINE-SPECIFIC HISTONE DEMETHYLASE 2"/>
    <property type="match status" value="1"/>
</dbReference>
<dbReference type="GO" id="GO:0016491">
    <property type="term" value="F:oxidoreductase activity"/>
    <property type="evidence" value="ECO:0007669"/>
    <property type="project" value="InterPro"/>
</dbReference>
<dbReference type="InterPro" id="IPR002937">
    <property type="entry name" value="Amino_oxidase"/>
</dbReference>
<dbReference type="InterPro" id="IPR036188">
    <property type="entry name" value="FAD/NAD-bd_sf"/>
</dbReference>
<dbReference type="Gene3D" id="1.20.1440.240">
    <property type="match status" value="1"/>
</dbReference>
<accession>A0A381QDM5</accession>
<dbReference type="Gene3D" id="3.90.660.10">
    <property type="match status" value="1"/>
</dbReference>
<sequence>MTKDENTQSRREFLHSVGDIGGTAAVYQAMISMGLLMPGDAAGAELRDQWEARANQLTTGVKPTVAVLGGGISGLCVGYELKKAGFPFFVVEARQRPGGRNHTIRSGSIIDEVDSQQTCTFDNEEELYFNAGPARISQHHSNLLAYCRELEVPLQALVNDNRGAYIHDSAAFGGTPVRAREVITAMRGNITELLAKAINANALNGDIGIDERSFVLDVLRDYGNLNYNFKYTGSKRAGILSGTGGLTPSQSVQPLNLNDFFFDTSVPFRVNFGESYNQAATMMQPVGGMDRIAYAFANELKEELYYGAEVTAMRRAGNRVRLEGRANGAEGAVEVDYAIVAMPPSVIKDIPNDFSLSTRNAIADVEYAKPIKIAFQSPRFWETDEQIYGGISWTDEEILQIWYPSGGFGQDKGIILGSYLFDGSHAENFANLSVEARKEFTLAAGEKVHSQYRENLSRGISVAWNKVPYSLGGWAKSTPSSVLQQPDGPFLFAGDHLTYMHGWQEGAVISGLHALNNLLDIMGV</sequence>